<feature type="coiled-coil region" evidence="1">
    <location>
        <begin position="183"/>
        <end position="333"/>
    </location>
</feature>
<dbReference type="Proteomes" id="UP001583177">
    <property type="component" value="Unassembled WGS sequence"/>
</dbReference>
<dbReference type="EMBL" id="JAWRVE010000132">
    <property type="protein sequence ID" value="KAL1855270.1"/>
    <property type="molecule type" value="Genomic_DNA"/>
</dbReference>
<protein>
    <submittedName>
        <fullName evidence="3">Uncharacterized protein</fullName>
    </submittedName>
</protein>
<accession>A0ABR3W7M2</accession>
<feature type="compositionally biased region" description="Polar residues" evidence="2">
    <location>
        <begin position="36"/>
        <end position="71"/>
    </location>
</feature>
<name>A0ABR3W7M2_9PEZI</name>
<evidence type="ECO:0000256" key="2">
    <source>
        <dbReference type="SAM" id="MobiDB-lite"/>
    </source>
</evidence>
<evidence type="ECO:0000313" key="4">
    <source>
        <dbReference type="Proteomes" id="UP001583177"/>
    </source>
</evidence>
<reference evidence="3 4" key="1">
    <citation type="journal article" date="2024" name="IMA Fungus">
        <title>IMA Genome - F19 : A genome assembly and annotation guide to empower mycologists, including annotated draft genome sequences of Ceratocystis pirilliformis, Diaporthe australafricana, Fusarium ophioides, Paecilomyces lecythidis, and Sporothrix stenoceras.</title>
        <authorList>
            <person name="Aylward J."/>
            <person name="Wilson A.M."/>
            <person name="Visagie C.M."/>
            <person name="Spraker J."/>
            <person name="Barnes I."/>
            <person name="Buitendag C."/>
            <person name="Ceriani C."/>
            <person name="Del Mar Angel L."/>
            <person name="du Plessis D."/>
            <person name="Fuchs T."/>
            <person name="Gasser K."/>
            <person name="Kramer D."/>
            <person name="Li W."/>
            <person name="Munsamy K."/>
            <person name="Piso A."/>
            <person name="Price J.L."/>
            <person name="Sonnekus B."/>
            <person name="Thomas C."/>
            <person name="van der Nest A."/>
            <person name="van Dijk A."/>
            <person name="van Heerden A."/>
            <person name="van Vuuren N."/>
            <person name="Yilmaz N."/>
            <person name="Duong T.A."/>
            <person name="van der Merwe N.A."/>
            <person name="Wingfield M.J."/>
            <person name="Wingfield B.D."/>
        </authorList>
    </citation>
    <scope>NUCLEOTIDE SEQUENCE [LARGE SCALE GENOMIC DNA]</scope>
    <source>
        <strain evidence="3 4">CMW 18300</strain>
    </source>
</reference>
<feature type="coiled-coil region" evidence="1">
    <location>
        <begin position="113"/>
        <end position="140"/>
    </location>
</feature>
<keyword evidence="1" id="KW-0175">Coiled coil</keyword>
<proteinExistence type="predicted"/>
<sequence>MPPRSEPSGKRPSTRPGGSNSAALAFAAEPAETPQRDQSGSSRNETNSDPESVTCSVMPASTNNSDTTSGPANDDKNGEVVPAAAEVATDEIDQLENEVIHFMTLSLEEKEKSEVLSGRLAIVTQEKEDLERQVDELDQGLSRTGCQYQHDGVSAAAPADAISRVNANIAKLRMTTEQRHNDLTSLASDNDQYIQTIANLEARLKATRDHFSQRTWEEQSLREELAQTTRALRSEEHTNEELLGDMKTIEQECDELRIEGAWTGKKLAEMEQDADTLRGLVKSKTSELQESKQFARSEAETLQKVIDCKQKEIESLTTAAKTLTAKLESFESAHKEQLSKKLRLQFSSKAGRIESAAFERDGMAAQSDKEHNQPKDEVIKKLTEELQRNQKRRIRAIAIGIDLSASADDKLVDGIKRLYTHFLEELKRSPCQTYVMTIVHGPDIAASVKSQFSDTWATHEEVLKDQQPSGYQQHVACLRKIKECTMSSGILDLQVILLGDGDTDGDSPGGSRAVCADYCASNPTVHIHSVVVKTGTEEETEKYWKSLEGWHTWNYASGTGGNMMVWWTNNPLPDLSSLVF</sequence>
<comment type="caution">
    <text evidence="3">The sequence shown here is derived from an EMBL/GenBank/DDBJ whole genome shotgun (WGS) entry which is preliminary data.</text>
</comment>
<keyword evidence="4" id="KW-1185">Reference proteome</keyword>
<evidence type="ECO:0000256" key="1">
    <source>
        <dbReference type="SAM" id="Coils"/>
    </source>
</evidence>
<organism evidence="3 4">
    <name type="scientific">Diaporthe australafricana</name>
    <dbReference type="NCBI Taxonomy" id="127596"/>
    <lineage>
        <taxon>Eukaryota</taxon>
        <taxon>Fungi</taxon>
        <taxon>Dikarya</taxon>
        <taxon>Ascomycota</taxon>
        <taxon>Pezizomycotina</taxon>
        <taxon>Sordariomycetes</taxon>
        <taxon>Sordariomycetidae</taxon>
        <taxon>Diaporthales</taxon>
        <taxon>Diaporthaceae</taxon>
        <taxon>Diaporthe</taxon>
    </lineage>
</organism>
<gene>
    <name evidence="3" type="ORF">Daus18300_011176</name>
</gene>
<feature type="compositionally biased region" description="Low complexity" evidence="2">
    <location>
        <begin position="22"/>
        <end position="31"/>
    </location>
</feature>
<evidence type="ECO:0000313" key="3">
    <source>
        <dbReference type="EMBL" id="KAL1855270.1"/>
    </source>
</evidence>
<feature type="region of interest" description="Disordered" evidence="2">
    <location>
        <begin position="1"/>
        <end position="78"/>
    </location>
</feature>